<evidence type="ECO:0000313" key="1">
    <source>
        <dbReference type="EMBL" id="KAI3746078.1"/>
    </source>
</evidence>
<reference evidence="1 2" key="2">
    <citation type="journal article" date="2022" name="Mol. Ecol. Resour.">
        <title>The genomes of chicory, endive, great burdock and yacon provide insights into Asteraceae paleo-polyploidization history and plant inulin production.</title>
        <authorList>
            <person name="Fan W."/>
            <person name="Wang S."/>
            <person name="Wang H."/>
            <person name="Wang A."/>
            <person name="Jiang F."/>
            <person name="Liu H."/>
            <person name="Zhao H."/>
            <person name="Xu D."/>
            <person name="Zhang Y."/>
        </authorList>
    </citation>
    <scope>NUCLEOTIDE SEQUENCE [LARGE SCALE GENOMIC DNA]</scope>
    <source>
        <strain evidence="2">cv. Niubang</strain>
    </source>
</reference>
<protein>
    <submittedName>
        <fullName evidence="1">Uncharacterized protein</fullName>
    </submittedName>
</protein>
<name>A0ACB9DHD5_ARCLA</name>
<dbReference type="Proteomes" id="UP001055879">
    <property type="component" value="Linkage Group LG03"/>
</dbReference>
<sequence>MGKVRKEIGVLKLVRAGGIVELYKHPIKAAQVMERYPRHCVTRPDVFKFPYIVVKPESVLKPGQVFFIVPHHTIHRLLQSKGYRCHRQYIPDHYEAVRKKTQEYGQPSMEPNLHRRLVRQASDKTLDDQMEEIDTSFFHQIIPVENFQNKKQINNHEQKVIPRARQVSDLSVEENVANGSFKDGDYDSDEACVAAASGCFPVKKKGGGLVEVSKGRDSRKATTTSLKPCLKMHQTSRKRSQQGPRVRFTLPDEDDDEKWDTDFSDF</sequence>
<dbReference type="EMBL" id="CM042049">
    <property type="protein sequence ID" value="KAI3746078.1"/>
    <property type="molecule type" value="Genomic_DNA"/>
</dbReference>
<evidence type="ECO:0000313" key="2">
    <source>
        <dbReference type="Proteomes" id="UP001055879"/>
    </source>
</evidence>
<keyword evidence="2" id="KW-1185">Reference proteome</keyword>
<gene>
    <name evidence="1" type="ORF">L6452_08499</name>
</gene>
<reference evidence="2" key="1">
    <citation type="journal article" date="2022" name="Mol. Ecol. Resour.">
        <title>The genomes of chicory, endive, great burdock and yacon provide insights into Asteraceae palaeo-polyploidization history and plant inulin production.</title>
        <authorList>
            <person name="Fan W."/>
            <person name="Wang S."/>
            <person name="Wang H."/>
            <person name="Wang A."/>
            <person name="Jiang F."/>
            <person name="Liu H."/>
            <person name="Zhao H."/>
            <person name="Xu D."/>
            <person name="Zhang Y."/>
        </authorList>
    </citation>
    <scope>NUCLEOTIDE SEQUENCE [LARGE SCALE GENOMIC DNA]</scope>
    <source>
        <strain evidence="2">cv. Niubang</strain>
    </source>
</reference>
<accession>A0ACB9DHD5</accession>
<proteinExistence type="predicted"/>
<organism evidence="1 2">
    <name type="scientific">Arctium lappa</name>
    <name type="common">Greater burdock</name>
    <name type="synonym">Lappa major</name>
    <dbReference type="NCBI Taxonomy" id="4217"/>
    <lineage>
        <taxon>Eukaryota</taxon>
        <taxon>Viridiplantae</taxon>
        <taxon>Streptophyta</taxon>
        <taxon>Embryophyta</taxon>
        <taxon>Tracheophyta</taxon>
        <taxon>Spermatophyta</taxon>
        <taxon>Magnoliopsida</taxon>
        <taxon>eudicotyledons</taxon>
        <taxon>Gunneridae</taxon>
        <taxon>Pentapetalae</taxon>
        <taxon>asterids</taxon>
        <taxon>campanulids</taxon>
        <taxon>Asterales</taxon>
        <taxon>Asteraceae</taxon>
        <taxon>Carduoideae</taxon>
        <taxon>Cardueae</taxon>
        <taxon>Arctiinae</taxon>
        <taxon>Arctium</taxon>
    </lineage>
</organism>
<comment type="caution">
    <text evidence="1">The sequence shown here is derived from an EMBL/GenBank/DDBJ whole genome shotgun (WGS) entry which is preliminary data.</text>
</comment>